<sequence length="680" mass="76102">MPLPLPAPIAHQAEGQDPYAWLQQRDTPEVLAYLEAENAYQQAVLADQAPLREQLFEEIKGRILETDLSLPSPWGPYLYYTRTTAGDEYPRHYRCPRPADDSNTVDESREELLLDPNALANGGFLSLGAFSVSPDHGLLAYSLDTSGDEIYTLYVKDLASGALITLPFDDCDGSMTWANDSRTLFFAELDDTHRPWRLRRHTLGETNAATVFEEPDGRFFLHCYRASSERQLVLLLNSKTTSEAWVLDAATPQADFTCLAPRVEGHEYFPDHGQLDGQWRWFVRSNQDGINFALFHAPADSVPTRDQWQVLVPHRDDVMLEGLSLNATALSLSLREGGLPIIEVHPQGLPAYRVELPDAAYSLYVQDSLEFASTRIRLRYEALNRPAQVRQLELATGDQQVLKQTPVLGAFDADDYVSQRLWAVAKDGTRVPISLVRRRVDEGKSVPLYLYGYGAYGESLDPWFSHARLSLLERGVAFAIAHVRGGGELGEAWYRAGKQEHKHNSFDDFIACAEHLVAEGVTTRERLAISGGSAGGLLMGAVLNLRPELFRCAIAEVPFVDVLNTMLDPELPLTVTEYDEWGNPEEPEVYERIKAYAPYENVKAQAYPALLVVAGYNDSRVQYWEAAKWVARLRTRKTDDNLLLLKTEMGAGHGGMSGRYQGLRDVALEYAFVFNELGVA</sequence>
<evidence type="ECO:0000256" key="4">
    <source>
        <dbReference type="ARBA" id="ARBA00022825"/>
    </source>
</evidence>
<keyword evidence="4" id="KW-0720">Serine protease</keyword>
<evidence type="ECO:0000259" key="5">
    <source>
        <dbReference type="Pfam" id="PF00326"/>
    </source>
</evidence>
<evidence type="ECO:0000256" key="1">
    <source>
        <dbReference type="ARBA" id="ARBA00005228"/>
    </source>
</evidence>
<dbReference type="SUPFAM" id="SSF50993">
    <property type="entry name" value="Peptidase/esterase 'gauge' domain"/>
    <property type="match status" value="1"/>
</dbReference>
<comment type="similarity">
    <text evidence="1">Belongs to the peptidase S9A family.</text>
</comment>
<reference evidence="7" key="1">
    <citation type="journal article" date="2020" name="Microorganisms">
        <title>Reliable Identification of Environmental Pseudomonas Isolates Using the rpoD Gene.</title>
        <authorList>
            <consortium name="The Broad Institute Genome Sequencing Platform"/>
            <person name="Girard L."/>
            <person name="Lood C."/>
            <person name="Rokni-Zadeh H."/>
            <person name="van Noort V."/>
            <person name="Lavigne R."/>
            <person name="De Mot R."/>
        </authorList>
    </citation>
    <scope>NUCLEOTIDE SEQUENCE</scope>
    <source>
        <strain evidence="7">BW13M1</strain>
    </source>
</reference>
<keyword evidence="2" id="KW-0645">Protease</keyword>
<dbReference type="Gene3D" id="3.40.50.1820">
    <property type="entry name" value="alpha/beta hydrolase"/>
    <property type="match status" value="1"/>
</dbReference>
<feature type="domain" description="Peptidase S9 prolyl oligopeptidase catalytic" evidence="5">
    <location>
        <begin position="463"/>
        <end position="678"/>
    </location>
</feature>
<dbReference type="InterPro" id="IPR029058">
    <property type="entry name" value="AB_hydrolase_fold"/>
</dbReference>
<dbReference type="PRINTS" id="PR00862">
    <property type="entry name" value="PROLIGOPTASE"/>
</dbReference>
<evidence type="ECO:0000313" key="7">
    <source>
        <dbReference type="EMBL" id="MBC3449371.1"/>
    </source>
</evidence>
<proteinExistence type="inferred from homology"/>
<dbReference type="Pfam" id="PF00326">
    <property type="entry name" value="Peptidase_S9"/>
    <property type="match status" value="1"/>
</dbReference>
<dbReference type="InterPro" id="IPR023302">
    <property type="entry name" value="Pept_S9A_N"/>
</dbReference>
<evidence type="ECO:0000259" key="6">
    <source>
        <dbReference type="Pfam" id="PF02897"/>
    </source>
</evidence>
<dbReference type="InterPro" id="IPR002470">
    <property type="entry name" value="Peptidase_S9A"/>
</dbReference>
<reference evidence="7" key="2">
    <citation type="submission" date="2020-07" db="EMBL/GenBank/DDBJ databases">
        <authorList>
            <person name="Lood C."/>
            <person name="Girard L."/>
        </authorList>
    </citation>
    <scope>NUCLEOTIDE SEQUENCE</scope>
    <source>
        <strain evidence="7">BW13M1</strain>
    </source>
</reference>
<dbReference type="Gene3D" id="2.130.10.120">
    <property type="entry name" value="Prolyl oligopeptidase, N-terminal domain"/>
    <property type="match status" value="1"/>
</dbReference>
<dbReference type="EMBL" id="JABWRJ010000076">
    <property type="protein sequence ID" value="MBC3449371.1"/>
    <property type="molecule type" value="Genomic_DNA"/>
</dbReference>
<dbReference type="FunFam" id="3.40.50.1820:FF:000005">
    <property type="entry name" value="Prolyl endopeptidase"/>
    <property type="match status" value="1"/>
</dbReference>
<evidence type="ECO:0000256" key="3">
    <source>
        <dbReference type="ARBA" id="ARBA00022801"/>
    </source>
</evidence>
<dbReference type="GO" id="GO:0006508">
    <property type="term" value="P:proteolysis"/>
    <property type="evidence" value="ECO:0007669"/>
    <property type="project" value="UniProtKB-KW"/>
</dbReference>
<dbReference type="AlphaFoldDB" id="A0A923GF32"/>
<name>A0A923GF32_9PSED</name>
<feature type="domain" description="Peptidase S9A N-terminal" evidence="6">
    <location>
        <begin position="10"/>
        <end position="404"/>
    </location>
</feature>
<dbReference type="Pfam" id="PF02897">
    <property type="entry name" value="Peptidase_S9_N"/>
    <property type="match status" value="1"/>
</dbReference>
<dbReference type="InterPro" id="IPR051543">
    <property type="entry name" value="Serine_Peptidase_S9A"/>
</dbReference>
<accession>A0A923GF32</accession>
<dbReference type="SUPFAM" id="SSF53474">
    <property type="entry name" value="alpha/beta-Hydrolases"/>
    <property type="match status" value="1"/>
</dbReference>
<dbReference type="GO" id="GO:0004252">
    <property type="term" value="F:serine-type endopeptidase activity"/>
    <property type="evidence" value="ECO:0007669"/>
    <property type="project" value="InterPro"/>
</dbReference>
<dbReference type="PANTHER" id="PTHR11757">
    <property type="entry name" value="PROTEASE FAMILY S9A OLIGOPEPTIDASE"/>
    <property type="match status" value="1"/>
</dbReference>
<dbReference type="RefSeq" id="WP_186735929.1">
    <property type="nucleotide sequence ID" value="NZ_JABWRJ020000005.1"/>
</dbReference>
<gene>
    <name evidence="7" type="ORF">HU751_26710</name>
</gene>
<dbReference type="InterPro" id="IPR001375">
    <property type="entry name" value="Peptidase_S9_cat"/>
</dbReference>
<keyword evidence="3" id="KW-0378">Hydrolase</keyword>
<organism evidence="7">
    <name type="scientific">Pseudomonas peradeniyensis</name>
    <dbReference type="NCBI Taxonomy" id="2745488"/>
    <lineage>
        <taxon>Bacteria</taxon>
        <taxon>Pseudomonadati</taxon>
        <taxon>Pseudomonadota</taxon>
        <taxon>Gammaproteobacteria</taxon>
        <taxon>Pseudomonadales</taxon>
        <taxon>Pseudomonadaceae</taxon>
        <taxon>Pseudomonas</taxon>
    </lineage>
</organism>
<protein>
    <submittedName>
        <fullName evidence="7">S9 family peptidase</fullName>
    </submittedName>
</protein>
<evidence type="ECO:0000256" key="2">
    <source>
        <dbReference type="ARBA" id="ARBA00022670"/>
    </source>
</evidence>
<dbReference type="PANTHER" id="PTHR11757:SF19">
    <property type="entry name" value="PROLYL ENDOPEPTIDASE-LIKE"/>
    <property type="match status" value="1"/>
</dbReference>
<comment type="caution">
    <text evidence="7">The sequence shown here is derived from an EMBL/GenBank/DDBJ whole genome shotgun (WGS) entry which is preliminary data.</text>
</comment>